<accession>A0A6B3LQS5</accession>
<dbReference type="Proteomes" id="UP000474777">
    <property type="component" value="Unassembled WGS sequence"/>
</dbReference>
<dbReference type="AlphaFoldDB" id="A0A6B3LQS5"/>
<dbReference type="PIRSF" id="PIRSF031924">
    <property type="entry name" value="Pi-irrepressible_AP"/>
    <property type="match status" value="1"/>
</dbReference>
<feature type="chain" id="PRO_5025387564" evidence="6">
    <location>
        <begin position="18"/>
        <end position="549"/>
    </location>
</feature>
<dbReference type="GO" id="GO:0004035">
    <property type="term" value="F:alkaline phosphatase activity"/>
    <property type="evidence" value="ECO:0007669"/>
    <property type="project" value="InterPro"/>
</dbReference>
<keyword evidence="1 4" id="KW-0597">Phosphoprotein</keyword>
<dbReference type="Pfam" id="PF01663">
    <property type="entry name" value="Phosphodiest"/>
    <property type="match status" value="1"/>
</dbReference>
<dbReference type="InterPro" id="IPR002591">
    <property type="entry name" value="Phosphodiest/P_Trfase"/>
</dbReference>
<sequence>MAIKLLLVLVPLLTACATKTGSISQEQKGTTIDRPKLVVGIVVDQMRYDFLFRYWDQYGENGFKKLVRNGFNFQNANYSYVPTYTAPGHANIYTGSVPSVNGIIANSWYDREAGRSMYCVEDKSVKTVGSTSKAGLMSPRNLLSTTITDQLRLATNKKAKVIAVALKDRGAVLPGGYMANGAYWFDSESGNFITSSFYEQTLPDWVNAFNGQKLADKYLSQTWNTLLPIAQYTNSTADNMPYEEGLPGKAEPVFPYDLPALKGKDYDLIRTTPFGNTLTKDFALQALKSEKLGKGESTDFLAISFSSTDYIGHDFGPNSIEVEDTYIRLDREIAELLNEFEKQVGKENLLVFLTADHGIANVPAYMIAERASAGAIAYSTIGDSVKTFMARTYGTGKWMDRYTNQQVYLNRKLIAEKKLNLAEVQQNVANYLATLEGVALTITADCLEKTSWSHGQMRLVENGYNARRSGDVIVQLEPNWQKHGPKGTAHGSYSTHDTHVPMLWYGWKVKPGESATAVEISDIAPTIATWLYIQEPSGSVGKALQEYMK</sequence>
<evidence type="ECO:0000256" key="6">
    <source>
        <dbReference type="SAM" id="SignalP"/>
    </source>
</evidence>
<reference evidence="7 8" key="1">
    <citation type="submission" date="2020-02" db="EMBL/GenBank/DDBJ databases">
        <authorList>
            <person name="Kim M.K."/>
        </authorList>
    </citation>
    <scope>NUCLEOTIDE SEQUENCE [LARGE SCALE GENOMIC DNA]</scope>
    <source>
        <strain evidence="7 8">BT327</strain>
    </source>
</reference>
<feature type="active site" description="Phosphothreonine intermediate" evidence="4">
    <location>
        <position position="85"/>
    </location>
</feature>
<comment type="caution">
    <text evidence="7">The sequence shown here is derived from an EMBL/GenBank/DDBJ whole genome shotgun (WGS) entry which is preliminary data.</text>
</comment>
<evidence type="ECO:0000313" key="7">
    <source>
        <dbReference type="EMBL" id="NEM96566.1"/>
    </source>
</evidence>
<dbReference type="Gene3D" id="3.30.1360.150">
    <property type="match status" value="1"/>
</dbReference>
<dbReference type="EMBL" id="JAAGWD010000001">
    <property type="protein sequence ID" value="NEM96566.1"/>
    <property type="molecule type" value="Genomic_DNA"/>
</dbReference>
<dbReference type="InterPro" id="IPR026263">
    <property type="entry name" value="Alkaline_phosphatase_prok"/>
</dbReference>
<dbReference type="SUPFAM" id="SSF53649">
    <property type="entry name" value="Alkaline phosphatase-like"/>
    <property type="match status" value="1"/>
</dbReference>
<dbReference type="PANTHER" id="PTHR10151:SF120">
    <property type="entry name" value="BIS(5'-ADENOSYL)-TRIPHOSPHATASE"/>
    <property type="match status" value="1"/>
</dbReference>
<organism evidence="7 8">
    <name type="scientific">Pontibacter burrus</name>
    <dbReference type="NCBI Taxonomy" id="2704466"/>
    <lineage>
        <taxon>Bacteria</taxon>
        <taxon>Pseudomonadati</taxon>
        <taxon>Bacteroidota</taxon>
        <taxon>Cytophagia</taxon>
        <taxon>Cytophagales</taxon>
        <taxon>Hymenobacteraceae</taxon>
        <taxon>Pontibacter</taxon>
    </lineage>
</organism>
<evidence type="ECO:0000256" key="1">
    <source>
        <dbReference type="ARBA" id="ARBA00022553"/>
    </source>
</evidence>
<dbReference type="InterPro" id="IPR017850">
    <property type="entry name" value="Alkaline_phosphatase_core_sf"/>
</dbReference>
<proteinExistence type="predicted"/>
<evidence type="ECO:0000256" key="2">
    <source>
        <dbReference type="ARBA" id="ARBA00022723"/>
    </source>
</evidence>
<name>A0A6B3LQS5_9BACT</name>
<dbReference type="CDD" id="cd16016">
    <property type="entry name" value="AP-SPAP"/>
    <property type="match status" value="1"/>
</dbReference>
<feature type="binding site" evidence="5">
    <location>
        <begin position="167"/>
        <end position="169"/>
    </location>
    <ligand>
        <name>substrate</name>
    </ligand>
</feature>
<feature type="signal peptide" evidence="6">
    <location>
        <begin position="1"/>
        <end position="17"/>
    </location>
</feature>
<dbReference type="PROSITE" id="PS51257">
    <property type="entry name" value="PROKAR_LIPOPROTEIN"/>
    <property type="match status" value="1"/>
</dbReference>
<protein>
    <submittedName>
        <fullName evidence="7">Alkaline phosphatase family protein</fullName>
    </submittedName>
</protein>
<keyword evidence="2" id="KW-0479">Metal-binding</keyword>
<keyword evidence="3 6" id="KW-0732">Signal</keyword>
<evidence type="ECO:0000313" key="8">
    <source>
        <dbReference type="Proteomes" id="UP000474777"/>
    </source>
</evidence>
<evidence type="ECO:0000256" key="5">
    <source>
        <dbReference type="PIRSR" id="PIRSR031924-51"/>
    </source>
</evidence>
<dbReference type="Gene3D" id="3.40.720.10">
    <property type="entry name" value="Alkaline Phosphatase, subunit A"/>
    <property type="match status" value="1"/>
</dbReference>
<evidence type="ECO:0000256" key="3">
    <source>
        <dbReference type="ARBA" id="ARBA00022729"/>
    </source>
</evidence>
<dbReference type="NCBIfam" id="NF042991">
    <property type="entry name" value="alk_phos_PafA"/>
    <property type="match status" value="1"/>
</dbReference>
<dbReference type="GO" id="GO:0046872">
    <property type="term" value="F:metal ion binding"/>
    <property type="evidence" value="ECO:0007669"/>
    <property type="project" value="UniProtKB-KW"/>
</dbReference>
<feature type="binding site" evidence="5">
    <location>
        <position position="106"/>
    </location>
    <ligand>
        <name>substrate</name>
    </ligand>
</feature>
<gene>
    <name evidence="7" type="ORF">GXP69_02555</name>
</gene>
<keyword evidence="8" id="KW-1185">Reference proteome</keyword>
<evidence type="ECO:0000256" key="4">
    <source>
        <dbReference type="PIRSR" id="PIRSR031924-50"/>
    </source>
</evidence>
<dbReference type="PANTHER" id="PTHR10151">
    <property type="entry name" value="ECTONUCLEOTIDE PYROPHOSPHATASE/PHOSPHODIESTERASE"/>
    <property type="match status" value="1"/>
</dbReference>